<dbReference type="CDD" id="cd00051">
    <property type="entry name" value="EFh"/>
    <property type="match status" value="1"/>
</dbReference>
<evidence type="ECO:0000256" key="2">
    <source>
        <dbReference type="ARBA" id="ARBA00022692"/>
    </source>
</evidence>
<feature type="domain" description="Ion transport" evidence="6">
    <location>
        <begin position="34"/>
        <end position="240"/>
    </location>
</feature>
<feature type="transmembrane region" description="Helical" evidence="5">
    <location>
        <begin position="139"/>
        <end position="161"/>
    </location>
</feature>
<evidence type="ECO:0000256" key="4">
    <source>
        <dbReference type="ARBA" id="ARBA00023136"/>
    </source>
</evidence>
<dbReference type="Gene3D" id="1.20.120.350">
    <property type="entry name" value="Voltage-gated potassium channels. Chain C"/>
    <property type="match status" value="1"/>
</dbReference>
<dbReference type="InterPro" id="IPR002048">
    <property type="entry name" value="EF_hand_dom"/>
</dbReference>
<evidence type="ECO:0000313" key="7">
    <source>
        <dbReference type="EMBL" id="CAE7577165.1"/>
    </source>
</evidence>
<dbReference type="Proteomes" id="UP000604046">
    <property type="component" value="Unassembled WGS sequence"/>
</dbReference>
<dbReference type="PANTHER" id="PTHR10037:SF62">
    <property type="entry name" value="SODIUM CHANNEL PROTEIN 60E"/>
    <property type="match status" value="1"/>
</dbReference>
<name>A0A812UR16_9DINO</name>
<keyword evidence="3 5" id="KW-1133">Transmembrane helix</keyword>
<proteinExistence type="predicted"/>
<comment type="caution">
    <text evidence="7">The sequence shown here is derived from an EMBL/GenBank/DDBJ whole genome shotgun (WGS) entry which is preliminary data.</text>
</comment>
<gene>
    <name evidence="7" type="primary">Poc5</name>
    <name evidence="7" type="ORF">SNAT2548_LOCUS32925</name>
</gene>
<keyword evidence="8" id="KW-1185">Reference proteome</keyword>
<dbReference type="InterPro" id="IPR005821">
    <property type="entry name" value="Ion_trans_dom"/>
</dbReference>
<dbReference type="PANTHER" id="PTHR10037">
    <property type="entry name" value="VOLTAGE-GATED CATION CHANNEL CALCIUM AND SODIUM"/>
    <property type="match status" value="1"/>
</dbReference>
<keyword evidence="4 5" id="KW-0472">Membrane</keyword>
<feature type="transmembrane region" description="Helical" evidence="5">
    <location>
        <begin position="70"/>
        <end position="89"/>
    </location>
</feature>
<evidence type="ECO:0000256" key="1">
    <source>
        <dbReference type="ARBA" id="ARBA00004141"/>
    </source>
</evidence>
<dbReference type="Gene3D" id="1.10.238.10">
    <property type="entry name" value="EF-hand"/>
    <property type="match status" value="1"/>
</dbReference>
<keyword evidence="2 5" id="KW-0812">Transmembrane</keyword>
<evidence type="ECO:0000313" key="8">
    <source>
        <dbReference type="Proteomes" id="UP000604046"/>
    </source>
</evidence>
<reference evidence="7" key="1">
    <citation type="submission" date="2021-02" db="EMBL/GenBank/DDBJ databases">
        <authorList>
            <person name="Dougan E. K."/>
            <person name="Rhodes N."/>
            <person name="Thang M."/>
            <person name="Chan C."/>
        </authorList>
    </citation>
    <scope>NUCLEOTIDE SEQUENCE</scope>
</reference>
<evidence type="ECO:0000259" key="6">
    <source>
        <dbReference type="Pfam" id="PF00520"/>
    </source>
</evidence>
<dbReference type="InterPro" id="IPR027359">
    <property type="entry name" value="Volt_channel_dom_sf"/>
</dbReference>
<feature type="transmembrane region" description="Helical" evidence="5">
    <location>
        <begin position="215"/>
        <end position="240"/>
    </location>
</feature>
<dbReference type="GO" id="GO:0001518">
    <property type="term" value="C:voltage-gated sodium channel complex"/>
    <property type="evidence" value="ECO:0007669"/>
    <property type="project" value="TreeGrafter"/>
</dbReference>
<organism evidence="7 8">
    <name type="scientific">Symbiodinium natans</name>
    <dbReference type="NCBI Taxonomy" id="878477"/>
    <lineage>
        <taxon>Eukaryota</taxon>
        <taxon>Sar</taxon>
        <taxon>Alveolata</taxon>
        <taxon>Dinophyceae</taxon>
        <taxon>Suessiales</taxon>
        <taxon>Symbiodiniaceae</taxon>
        <taxon>Symbiodinium</taxon>
    </lineage>
</organism>
<dbReference type="InterPro" id="IPR043203">
    <property type="entry name" value="VGCC_Ca_Na"/>
</dbReference>
<accession>A0A812UR16</accession>
<feature type="transmembrane region" description="Helical" evidence="5">
    <location>
        <begin position="36"/>
        <end position="58"/>
    </location>
</feature>
<evidence type="ECO:0000256" key="5">
    <source>
        <dbReference type="SAM" id="Phobius"/>
    </source>
</evidence>
<evidence type="ECO:0000256" key="3">
    <source>
        <dbReference type="ARBA" id="ARBA00022989"/>
    </source>
</evidence>
<dbReference type="SUPFAM" id="SSF81324">
    <property type="entry name" value="Voltage-gated potassium channels"/>
    <property type="match status" value="1"/>
</dbReference>
<dbReference type="InterPro" id="IPR011992">
    <property type="entry name" value="EF-hand-dom_pair"/>
</dbReference>
<dbReference type="Pfam" id="PF00520">
    <property type="entry name" value="Ion_trans"/>
    <property type="match status" value="1"/>
</dbReference>
<protein>
    <submittedName>
        <fullName evidence="7">Poc5 protein</fullName>
    </submittedName>
</protein>
<dbReference type="AlphaFoldDB" id="A0A812UR16"/>
<sequence>MMVELELEGRAAAEALASNAPSQCIFMACPGELHSMLRFTAGVFDLAFFVELLVRVALEKGNFCQKLANWFDAVLAIAGVVHLVLVVVIEVGEVSGGTKVLGFVGLLRALRAIRLLRILRFCRGLRVFLSACKTFLSSLVWAMVLLGIFLSMASLMVGNMLQTYITNPIENWEKRKWMWERYGTAYNAAYTLFEVTFAGNWPTNVRPVLDDVSKVYVLFFGAYIIVVVFALVRVITAIFLKDTLDAAQSDAEFMVLEGMRKRSRYVHKLEEIFKAIDKTGKGILTEARLNDILSEPRVKAYFQSLDVDIHEGVALFHLLDNGDGEVTLEEFVDGILRCKGQARAIDQVAIHADLKQLDAKLSKMTQIFTEVYPTLLRKSRQAAKSPKAQPGIMRRLSMSSL</sequence>
<dbReference type="GO" id="GO:0005248">
    <property type="term" value="F:voltage-gated sodium channel activity"/>
    <property type="evidence" value="ECO:0007669"/>
    <property type="project" value="TreeGrafter"/>
</dbReference>
<dbReference type="SUPFAM" id="SSF47473">
    <property type="entry name" value="EF-hand"/>
    <property type="match status" value="1"/>
</dbReference>
<dbReference type="Gene3D" id="1.10.287.70">
    <property type="match status" value="1"/>
</dbReference>
<dbReference type="EMBL" id="CAJNDS010002734">
    <property type="protein sequence ID" value="CAE7577165.1"/>
    <property type="molecule type" value="Genomic_DNA"/>
</dbReference>
<comment type="subcellular location">
    <subcellularLocation>
        <location evidence="1">Membrane</location>
        <topology evidence="1">Multi-pass membrane protein</topology>
    </subcellularLocation>
</comment>
<dbReference type="GO" id="GO:0005509">
    <property type="term" value="F:calcium ion binding"/>
    <property type="evidence" value="ECO:0007669"/>
    <property type="project" value="InterPro"/>
</dbReference>
<dbReference type="OrthoDB" id="426031at2759"/>